<dbReference type="EMBL" id="MU805986">
    <property type="protein sequence ID" value="KAJ3843077.1"/>
    <property type="molecule type" value="Genomic_DNA"/>
</dbReference>
<keyword evidence="2" id="KW-1185">Reference proteome</keyword>
<feature type="non-terminal residue" evidence="1">
    <location>
        <position position="80"/>
    </location>
</feature>
<dbReference type="Proteomes" id="UP001163846">
    <property type="component" value="Unassembled WGS sequence"/>
</dbReference>
<gene>
    <name evidence="1" type="ORF">F5878DRAFT_503828</name>
</gene>
<protein>
    <submittedName>
        <fullName evidence="1">Uncharacterized protein</fullName>
    </submittedName>
</protein>
<sequence>LGRLPLVIGMPVVIGSNYDVQAGVVNGTVGILRHIRYRLDDEGSRHLVSCVVECDNLKGFDYLPHLASNEVAVVEDTVSM</sequence>
<reference evidence="1" key="1">
    <citation type="submission" date="2022-08" db="EMBL/GenBank/DDBJ databases">
        <authorList>
            <consortium name="DOE Joint Genome Institute"/>
            <person name="Min B."/>
            <person name="Riley R."/>
            <person name="Sierra-Patev S."/>
            <person name="Naranjo-Ortiz M."/>
            <person name="Looney B."/>
            <person name="Konkel Z."/>
            <person name="Slot J.C."/>
            <person name="Sakamoto Y."/>
            <person name="Steenwyk J.L."/>
            <person name="Rokas A."/>
            <person name="Carro J."/>
            <person name="Camarero S."/>
            <person name="Ferreira P."/>
            <person name="Molpeceres G."/>
            <person name="Ruiz-Duenas F.J."/>
            <person name="Serrano A."/>
            <person name="Henrissat B."/>
            <person name="Drula E."/>
            <person name="Hughes K.W."/>
            <person name="Mata J.L."/>
            <person name="Ishikawa N.K."/>
            <person name="Vargas-Isla R."/>
            <person name="Ushijima S."/>
            <person name="Smith C.A."/>
            <person name="Ahrendt S."/>
            <person name="Andreopoulos W."/>
            <person name="He G."/>
            <person name="Labutti K."/>
            <person name="Lipzen A."/>
            <person name="Ng V."/>
            <person name="Sandor L."/>
            <person name="Barry K."/>
            <person name="Martinez A.T."/>
            <person name="Xiao Y."/>
            <person name="Gibbons J.G."/>
            <person name="Terashima K."/>
            <person name="Hibbett D.S."/>
            <person name="Grigoriev I.V."/>
        </authorList>
    </citation>
    <scope>NUCLEOTIDE SEQUENCE</scope>
    <source>
        <strain evidence="1">TFB9207</strain>
    </source>
</reference>
<organism evidence="1 2">
    <name type="scientific">Lentinula raphanica</name>
    <dbReference type="NCBI Taxonomy" id="153919"/>
    <lineage>
        <taxon>Eukaryota</taxon>
        <taxon>Fungi</taxon>
        <taxon>Dikarya</taxon>
        <taxon>Basidiomycota</taxon>
        <taxon>Agaricomycotina</taxon>
        <taxon>Agaricomycetes</taxon>
        <taxon>Agaricomycetidae</taxon>
        <taxon>Agaricales</taxon>
        <taxon>Marasmiineae</taxon>
        <taxon>Omphalotaceae</taxon>
        <taxon>Lentinula</taxon>
    </lineage>
</organism>
<dbReference type="AlphaFoldDB" id="A0AA38ULJ0"/>
<name>A0AA38ULJ0_9AGAR</name>
<comment type="caution">
    <text evidence="1">The sequence shown here is derived from an EMBL/GenBank/DDBJ whole genome shotgun (WGS) entry which is preliminary data.</text>
</comment>
<feature type="non-terminal residue" evidence="1">
    <location>
        <position position="1"/>
    </location>
</feature>
<accession>A0AA38ULJ0</accession>
<evidence type="ECO:0000313" key="2">
    <source>
        <dbReference type="Proteomes" id="UP001163846"/>
    </source>
</evidence>
<evidence type="ECO:0000313" key="1">
    <source>
        <dbReference type="EMBL" id="KAJ3843077.1"/>
    </source>
</evidence>
<proteinExistence type="predicted"/>